<proteinExistence type="predicted"/>
<dbReference type="InterPro" id="IPR011256">
    <property type="entry name" value="Reg_factor_effector_dom_sf"/>
</dbReference>
<dbReference type="STRING" id="1379870.SD10_28030"/>
<dbReference type="OrthoDB" id="6003696at2"/>
<dbReference type="Proteomes" id="UP000033054">
    <property type="component" value="Chromosome"/>
</dbReference>
<name>A0A0E3VAJ3_9BACT</name>
<keyword evidence="3" id="KW-1185">Reference proteome</keyword>
<dbReference type="SMART" id="SM00871">
    <property type="entry name" value="AraC_E_bind"/>
    <property type="match status" value="1"/>
</dbReference>
<dbReference type="SUPFAM" id="SSF55136">
    <property type="entry name" value="Probable bacterial effector-binding domain"/>
    <property type="match status" value="1"/>
</dbReference>
<dbReference type="Gene3D" id="3.20.80.10">
    <property type="entry name" value="Regulatory factor, effector binding domain"/>
    <property type="match status" value="1"/>
</dbReference>
<dbReference type="HOGENOM" id="CLU_144685_0_0_10"/>
<organism evidence="2 3">
    <name type="scientific">Spirosoma radiotolerans</name>
    <dbReference type="NCBI Taxonomy" id="1379870"/>
    <lineage>
        <taxon>Bacteria</taxon>
        <taxon>Pseudomonadati</taxon>
        <taxon>Bacteroidota</taxon>
        <taxon>Cytophagia</taxon>
        <taxon>Cytophagales</taxon>
        <taxon>Cytophagaceae</taxon>
        <taxon>Spirosoma</taxon>
    </lineage>
</organism>
<accession>A0A0E3VAJ3</accession>
<dbReference type="AlphaFoldDB" id="A0A0E3VAJ3"/>
<dbReference type="KEGG" id="srd:SD10_28030"/>
<sequence length="161" mass="18417">MTTQLEIPEKALQIKEIPAFTGLCFTTRATLPTLSRHTSDVVTRLYAEANHLGLEVIGPVQWIYTGVNGDETNEFHLDIALPIRQPGSQPDTFSYQVFPSFRCAFYTYRGPWSEFGQVYDALFRQLYRDGNQNDGYVREVYTIIDLENPSRCVTEIQLKLA</sequence>
<reference evidence="2 3" key="1">
    <citation type="journal article" date="2014" name="Curr. Microbiol.">
        <title>Spirosoma radiotolerans sp. nov., a gamma-radiation-resistant bacterium isolated from gamma ray-irradiated soil.</title>
        <authorList>
            <person name="Lee J.J."/>
            <person name="Srinivasan S."/>
            <person name="Lim S."/>
            <person name="Joe M."/>
            <person name="Im S."/>
            <person name="Bae S.I."/>
            <person name="Park K.R."/>
            <person name="Han J.H."/>
            <person name="Park S.H."/>
            <person name="Joo B.M."/>
            <person name="Park S.J."/>
            <person name="Kim M.K."/>
        </authorList>
    </citation>
    <scope>NUCLEOTIDE SEQUENCE [LARGE SCALE GENOMIC DNA]</scope>
    <source>
        <strain evidence="2 3">DG5A</strain>
    </source>
</reference>
<dbReference type="EMBL" id="CP010429">
    <property type="protein sequence ID" value="AKD58176.1"/>
    <property type="molecule type" value="Genomic_DNA"/>
</dbReference>
<dbReference type="InterPro" id="IPR029442">
    <property type="entry name" value="GyrI-like"/>
</dbReference>
<evidence type="ECO:0000259" key="1">
    <source>
        <dbReference type="SMART" id="SM00871"/>
    </source>
</evidence>
<dbReference type="InterPro" id="IPR010499">
    <property type="entry name" value="AraC_E-bd"/>
</dbReference>
<evidence type="ECO:0000313" key="2">
    <source>
        <dbReference type="EMBL" id="AKD58176.1"/>
    </source>
</evidence>
<gene>
    <name evidence="2" type="ORF">SD10_28030</name>
</gene>
<evidence type="ECO:0000313" key="3">
    <source>
        <dbReference type="Proteomes" id="UP000033054"/>
    </source>
</evidence>
<dbReference type="Pfam" id="PF06445">
    <property type="entry name" value="GyrI-like"/>
    <property type="match status" value="1"/>
</dbReference>
<dbReference type="RefSeq" id="WP_046578711.1">
    <property type="nucleotide sequence ID" value="NZ_CP010429.1"/>
</dbReference>
<feature type="domain" description="AraC effector-binding" evidence="1">
    <location>
        <begin position="10"/>
        <end position="161"/>
    </location>
</feature>
<protein>
    <submittedName>
        <fullName evidence="2">Transcription activator effector-binding protein</fullName>
    </submittedName>
</protein>
<dbReference type="PATRIC" id="fig|1379870.5.peg.6039"/>